<organism evidence="2 3">
    <name type="scientific">Stephania japonica</name>
    <dbReference type="NCBI Taxonomy" id="461633"/>
    <lineage>
        <taxon>Eukaryota</taxon>
        <taxon>Viridiplantae</taxon>
        <taxon>Streptophyta</taxon>
        <taxon>Embryophyta</taxon>
        <taxon>Tracheophyta</taxon>
        <taxon>Spermatophyta</taxon>
        <taxon>Magnoliopsida</taxon>
        <taxon>Ranunculales</taxon>
        <taxon>Menispermaceae</taxon>
        <taxon>Menispermoideae</taxon>
        <taxon>Cissampelideae</taxon>
        <taxon>Stephania</taxon>
    </lineage>
</organism>
<gene>
    <name evidence="2" type="ORF">Sjap_017819</name>
</gene>
<name>A0AAP0I6X4_9MAGN</name>
<feature type="region of interest" description="Disordered" evidence="1">
    <location>
        <begin position="1"/>
        <end position="28"/>
    </location>
</feature>
<dbReference type="AlphaFoldDB" id="A0AAP0I6X4"/>
<evidence type="ECO:0000313" key="2">
    <source>
        <dbReference type="EMBL" id="KAK9109759.1"/>
    </source>
</evidence>
<comment type="caution">
    <text evidence="2">The sequence shown here is derived from an EMBL/GenBank/DDBJ whole genome shotgun (WGS) entry which is preliminary data.</text>
</comment>
<feature type="region of interest" description="Disordered" evidence="1">
    <location>
        <begin position="42"/>
        <end position="64"/>
    </location>
</feature>
<protein>
    <submittedName>
        <fullName evidence="2">Uncharacterized protein</fullName>
    </submittedName>
</protein>
<sequence length="85" mass="10087">MIHAALEAPTEPPQILEPHAHHQEHRADKMWMRRHDVLECVPRDAENRQDDEDEPESCPINSRTDWQVVGRREVYPEANRDDARR</sequence>
<accession>A0AAP0I6X4</accession>
<dbReference type="Proteomes" id="UP001417504">
    <property type="component" value="Unassembled WGS sequence"/>
</dbReference>
<keyword evidence="3" id="KW-1185">Reference proteome</keyword>
<evidence type="ECO:0000313" key="3">
    <source>
        <dbReference type="Proteomes" id="UP001417504"/>
    </source>
</evidence>
<evidence type="ECO:0000256" key="1">
    <source>
        <dbReference type="SAM" id="MobiDB-lite"/>
    </source>
</evidence>
<reference evidence="2 3" key="1">
    <citation type="submission" date="2024-01" db="EMBL/GenBank/DDBJ databases">
        <title>Genome assemblies of Stephania.</title>
        <authorList>
            <person name="Yang L."/>
        </authorList>
    </citation>
    <scope>NUCLEOTIDE SEQUENCE [LARGE SCALE GENOMIC DNA]</scope>
    <source>
        <strain evidence="2">QJT</strain>
        <tissue evidence="2">Leaf</tissue>
    </source>
</reference>
<dbReference type="EMBL" id="JBBNAE010000007">
    <property type="protein sequence ID" value="KAK9109759.1"/>
    <property type="molecule type" value="Genomic_DNA"/>
</dbReference>
<feature type="compositionally biased region" description="Basic and acidic residues" evidence="1">
    <location>
        <begin position="18"/>
        <end position="28"/>
    </location>
</feature>
<proteinExistence type="predicted"/>